<evidence type="ECO:0000313" key="2">
    <source>
        <dbReference type="EMBL" id="MED6126147.1"/>
    </source>
</evidence>
<feature type="region of interest" description="Disordered" evidence="1">
    <location>
        <begin position="1"/>
        <end position="70"/>
    </location>
</feature>
<protein>
    <submittedName>
        <fullName evidence="2">Uncharacterized protein</fullName>
    </submittedName>
</protein>
<proteinExistence type="predicted"/>
<dbReference type="Proteomes" id="UP001341840">
    <property type="component" value="Unassembled WGS sequence"/>
</dbReference>
<reference evidence="2 3" key="1">
    <citation type="journal article" date="2023" name="Plants (Basel)">
        <title>Bridging the Gap: Combining Genomics and Transcriptomics Approaches to Understand Stylosanthes scabra, an Orphan Legume from the Brazilian Caatinga.</title>
        <authorList>
            <person name="Ferreira-Neto J.R.C."/>
            <person name="da Silva M.D."/>
            <person name="Binneck E."/>
            <person name="de Melo N.F."/>
            <person name="da Silva R.H."/>
            <person name="de Melo A.L.T.M."/>
            <person name="Pandolfi V."/>
            <person name="Bustamante F.O."/>
            <person name="Brasileiro-Vidal A.C."/>
            <person name="Benko-Iseppon A.M."/>
        </authorList>
    </citation>
    <scope>NUCLEOTIDE SEQUENCE [LARGE SCALE GENOMIC DNA]</scope>
    <source>
        <tissue evidence="2">Leaves</tissue>
    </source>
</reference>
<name>A0ABU6RQA8_9FABA</name>
<evidence type="ECO:0000313" key="3">
    <source>
        <dbReference type="Proteomes" id="UP001341840"/>
    </source>
</evidence>
<keyword evidence="3" id="KW-1185">Reference proteome</keyword>
<gene>
    <name evidence="2" type="ORF">PIB30_075565</name>
</gene>
<comment type="caution">
    <text evidence="2">The sequence shown here is derived from an EMBL/GenBank/DDBJ whole genome shotgun (WGS) entry which is preliminary data.</text>
</comment>
<evidence type="ECO:0000256" key="1">
    <source>
        <dbReference type="SAM" id="MobiDB-lite"/>
    </source>
</evidence>
<organism evidence="2 3">
    <name type="scientific">Stylosanthes scabra</name>
    <dbReference type="NCBI Taxonomy" id="79078"/>
    <lineage>
        <taxon>Eukaryota</taxon>
        <taxon>Viridiplantae</taxon>
        <taxon>Streptophyta</taxon>
        <taxon>Embryophyta</taxon>
        <taxon>Tracheophyta</taxon>
        <taxon>Spermatophyta</taxon>
        <taxon>Magnoliopsida</taxon>
        <taxon>eudicotyledons</taxon>
        <taxon>Gunneridae</taxon>
        <taxon>Pentapetalae</taxon>
        <taxon>rosids</taxon>
        <taxon>fabids</taxon>
        <taxon>Fabales</taxon>
        <taxon>Fabaceae</taxon>
        <taxon>Papilionoideae</taxon>
        <taxon>50 kb inversion clade</taxon>
        <taxon>dalbergioids sensu lato</taxon>
        <taxon>Dalbergieae</taxon>
        <taxon>Pterocarpus clade</taxon>
        <taxon>Stylosanthes</taxon>
    </lineage>
</organism>
<dbReference type="EMBL" id="JASCZI010031175">
    <property type="protein sequence ID" value="MED6126147.1"/>
    <property type="molecule type" value="Genomic_DNA"/>
</dbReference>
<accession>A0ABU6RQA8</accession>
<sequence>MSPETISNFGGHARGAEDGYHHQSKGKVASKECPSVDVAVRLNEESEEIPGREPLHTTMSSCSGEKPLPN</sequence>